<dbReference type="Pfam" id="PF08241">
    <property type="entry name" value="Methyltransf_11"/>
    <property type="match status" value="1"/>
</dbReference>
<dbReference type="OrthoDB" id="147504at2157"/>
<proteinExistence type="predicted"/>
<dbReference type="InterPro" id="IPR013216">
    <property type="entry name" value="Methyltransf_11"/>
</dbReference>
<evidence type="ECO:0000313" key="6">
    <source>
        <dbReference type="Proteomes" id="UP000184671"/>
    </source>
</evidence>
<accession>A0A1M4MHP1</accession>
<organism evidence="5 6">
    <name type="scientific">Methanoculleus chikugoensis</name>
    <dbReference type="NCBI Taxonomy" id="118126"/>
    <lineage>
        <taxon>Archaea</taxon>
        <taxon>Methanobacteriati</taxon>
        <taxon>Methanobacteriota</taxon>
        <taxon>Stenosarchaea group</taxon>
        <taxon>Methanomicrobia</taxon>
        <taxon>Methanomicrobiales</taxon>
        <taxon>Methanomicrobiaceae</taxon>
        <taxon>Methanoculleus</taxon>
    </lineage>
</organism>
<name>A0A1M4MHP1_9EURY</name>
<evidence type="ECO:0000256" key="1">
    <source>
        <dbReference type="ARBA" id="ARBA00022603"/>
    </source>
</evidence>
<evidence type="ECO:0000313" key="5">
    <source>
        <dbReference type="EMBL" id="SCL74368.1"/>
    </source>
</evidence>
<dbReference type="GO" id="GO:0008757">
    <property type="term" value="F:S-adenosylmethionine-dependent methyltransferase activity"/>
    <property type="evidence" value="ECO:0007669"/>
    <property type="project" value="InterPro"/>
</dbReference>
<gene>
    <name evidence="5" type="primary">rebM_2</name>
    <name evidence="5" type="ORF">L21_0242</name>
</gene>
<dbReference type="EC" id="2.1.1.164" evidence="5"/>
<evidence type="ECO:0000256" key="2">
    <source>
        <dbReference type="ARBA" id="ARBA00022679"/>
    </source>
</evidence>
<sequence>MTLSEDQIKGDIAKRWDYSSQRYDDYHGHGIKSDEEVAFWRALFGQIIPGERLNVLDVGCGTGEISLLLAGMGHRVVGIDLSKKMLDRAASKAKAMAQAGHEVDAKFMIGDAESPPFENGSFDAIVTRHVLWTLPNPQNAVTSWMRTLKEGGTLGVIDGLWNDGSLETRLRRKVGELLILIFERNDISRDSYSPEMNATLPHSKGVSAVKVREYMEKAGLRDIGTENLADLIEIQRRHMPFRYKISYKCDYYAVYGTK</sequence>
<dbReference type="PANTHER" id="PTHR43464:SF19">
    <property type="entry name" value="UBIQUINONE BIOSYNTHESIS O-METHYLTRANSFERASE, MITOCHONDRIAL"/>
    <property type="match status" value="1"/>
</dbReference>
<dbReference type="RefSeq" id="WP_074368666.1">
    <property type="nucleotide sequence ID" value="NZ_FMID01000004.1"/>
</dbReference>
<keyword evidence="2 5" id="KW-0808">Transferase</keyword>
<dbReference type="PANTHER" id="PTHR43464">
    <property type="entry name" value="METHYLTRANSFERASE"/>
    <property type="match status" value="1"/>
</dbReference>
<dbReference type="GO" id="GO:0032259">
    <property type="term" value="P:methylation"/>
    <property type="evidence" value="ECO:0007669"/>
    <property type="project" value="UniProtKB-KW"/>
</dbReference>
<keyword evidence="1 5" id="KW-0489">Methyltransferase</keyword>
<dbReference type="GO" id="GO:0102082">
    <property type="term" value="F:demethylrebeccamycin--D-glucose O-methyltransferase activity"/>
    <property type="evidence" value="ECO:0007669"/>
    <property type="project" value="UniProtKB-EC"/>
</dbReference>
<reference evidence="5 6" key="1">
    <citation type="submission" date="2016-08" db="EMBL/GenBank/DDBJ databases">
        <authorList>
            <person name="Seilhamer J.J."/>
        </authorList>
    </citation>
    <scope>NUCLEOTIDE SEQUENCE [LARGE SCALE GENOMIC DNA]</scope>
    <source>
        <strain evidence="5">L21-II-0</strain>
    </source>
</reference>
<evidence type="ECO:0000259" key="4">
    <source>
        <dbReference type="Pfam" id="PF08241"/>
    </source>
</evidence>
<dbReference type="STRING" id="118126.L21_0242"/>
<feature type="domain" description="Methyltransferase type 11" evidence="4">
    <location>
        <begin position="56"/>
        <end position="154"/>
    </location>
</feature>
<dbReference type="Proteomes" id="UP000184671">
    <property type="component" value="Unassembled WGS sequence"/>
</dbReference>
<dbReference type="InterPro" id="IPR029063">
    <property type="entry name" value="SAM-dependent_MTases_sf"/>
</dbReference>
<dbReference type="CDD" id="cd02440">
    <property type="entry name" value="AdoMet_MTases"/>
    <property type="match status" value="1"/>
</dbReference>
<protein>
    <submittedName>
        <fullName evidence="5">Demethylrebeccamycin-D-glucose O-methyltransferase</fullName>
        <ecNumber evidence="5">2.1.1.164</ecNumber>
    </submittedName>
</protein>
<dbReference type="EMBL" id="FMID01000004">
    <property type="protein sequence ID" value="SCL74368.1"/>
    <property type="molecule type" value="Genomic_DNA"/>
</dbReference>
<dbReference type="SUPFAM" id="SSF53335">
    <property type="entry name" value="S-adenosyl-L-methionine-dependent methyltransferases"/>
    <property type="match status" value="1"/>
</dbReference>
<dbReference type="AlphaFoldDB" id="A0A1M4MHP1"/>
<evidence type="ECO:0000256" key="3">
    <source>
        <dbReference type="ARBA" id="ARBA00022691"/>
    </source>
</evidence>
<keyword evidence="3" id="KW-0949">S-adenosyl-L-methionine</keyword>
<dbReference type="Gene3D" id="3.40.50.150">
    <property type="entry name" value="Vaccinia Virus protein VP39"/>
    <property type="match status" value="1"/>
</dbReference>